<dbReference type="EMBL" id="JAFFZS010000032">
    <property type="protein sequence ID" value="MBN0048053.1"/>
    <property type="molecule type" value="Genomic_DNA"/>
</dbReference>
<reference evidence="2 3" key="1">
    <citation type="submission" date="2021-02" db="EMBL/GenBank/DDBJ databases">
        <title>Whole genome sequencing of Streptomyces actuosus VRA1.</title>
        <authorList>
            <person name="Sen G."/>
            <person name="Sen A."/>
        </authorList>
    </citation>
    <scope>NUCLEOTIDE SEQUENCE [LARGE SCALE GENOMIC DNA]</scope>
    <source>
        <strain evidence="2 3">VRA1</strain>
    </source>
</reference>
<comment type="caution">
    <text evidence="2">The sequence shown here is derived from an EMBL/GenBank/DDBJ whole genome shotgun (WGS) entry which is preliminary data.</text>
</comment>
<organism evidence="2 3">
    <name type="scientific">Streptomyces actuosus</name>
    <dbReference type="NCBI Taxonomy" id="1885"/>
    <lineage>
        <taxon>Bacteria</taxon>
        <taxon>Bacillati</taxon>
        <taxon>Actinomycetota</taxon>
        <taxon>Actinomycetes</taxon>
        <taxon>Kitasatosporales</taxon>
        <taxon>Streptomycetaceae</taxon>
        <taxon>Streptomyces</taxon>
    </lineage>
</organism>
<evidence type="ECO:0000313" key="3">
    <source>
        <dbReference type="Proteomes" id="UP000788262"/>
    </source>
</evidence>
<protein>
    <submittedName>
        <fullName evidence="2">Uncharacterized protein</fullName>
    </submittedName>
</protein>
<proteinExistence type="predicted"/>
<dbReference type="RefSeq" id="WP_205386176.1">
    <property type="nucleotide sequence ID" value="NZ_JAFFZS010000032.1"/>
</dbReference>
<sequence>MALVACAVMTGGIAAWFATRDDSPDFCHDLSKNGKIRRLLDAAHQAESTCAALGGALKKAAVRDGAEDHSIKQAQAMKDALLAVEDQMRRTGTTSLDEDFSEPFAEALADYSTDIYGILAPGSFDYSRHDSPSDPPWADEDGVHMAIFQKPLMRVMRGISATPAAYVELRRGVTRTAVHELAATPNSAVEAADPSGAEGPSAPKANGWVLGSLDAVADEVTARLTQEAAADWENRVRAGLAQGLPENVPPYGEDPERNILVTWQKTVASSSDDSLTAGLHMQGPVLVKAWGEGIRLGGEKISSLSEGARFSAESARSTMLHSLD</sequence>
<accession>A0ABS2VYD3</accession>
<evidence type="ECO:0000256" key="1">
    <source>
        <dbReference type="SAM" id="MobiDB-lite"/>
    </source>
</evidence>
<keyword evidence="3" id="KW-1185">Reference proteome</keyword>
<dbReference type="Proteomes" id="UP000788262">
    <property type="component" value="Unassembled WGS sequence"/>
</dbReference>
<gene>
    <name evidence="2" type="ORF">JS756_28865</name>
</gene>
<feature type="region of interest" description="Disordered" evidence="1">
    <location>
        <begin position="185"/>
        <end position="204"/>
    </location>
</feature>
<name>A0ABS2VYD3_STRAS</name>
<evidence type="ECO:0000313" key="2">
    <source>
        <dbReference type="EMBL" id="MBN0048053.1"/>
    </source>
</evidence>